<keyword evidence="2" id="KW-1185">Reference proteome</keyword>
<gene>
    <name evidence="1" type="ORF">BDM02DRAFT_564469</name>
</gene>
<evidence type="ECO:0000313" key="1">
    <source>
        <dbReference type="EMBL" id="KAF9645434.1"/>
    </source>
</evidence>
<reference evidence="1" key="1">
    <citation type="submission" date="2019-10" db="EMBL/GenBank/DDBJ databases">
        <authorList>
            <consortium name="DOE Joint Genome Institute"/>
            <person name="Kuo A."/>
            <person name="Miyauchi S."/>
            <person name="Kiss E."/>
            <person name="Drula E."/>
            <person name="Kohler A."/>
            <person name="Sanchez-Garcia M."/>
            <person name="Andreopoulos B."/>
            <person name="Barry K.W."/>
            <person name="Bonito G."/>
            <person name="Buee M."/>
            <person name="Carver A."/>
            <person name="Chen C."/>
            <person name="Cichocki N."/>
            <person name="Clum A."/>
            <person name="Culley D."/>
            <person name="Crous P.W."/>
            <person name="Fauchery L."/>
            <person name="Girlanda M."/>
            <person name="Hayes R."/>
            <person name="Keri Z."/>
            <person name="Labutti K."/>
            <person name="Lipzen A."/>
            <person name="Lombard V."/>
            <person name="Magnuson J."/>
            <person name="Maillard F."/>
            <person name="Morin E."/>
            <person name="Murat C."/>
            <person name="Nolan M."/>
            <person name="Ohm R."/>
            <person name="Pangilinan J."/>
            <person name="Pereira M."/>
            <person name="Perotto S."/>
            <person name="Peter M."/>
            <person name="Riley R."/>
            <person name="Sitrit Y."/>
            <person name="Stielow B."/>
            <person name="Szollosi G."/>
            <person name="Zifcakova L."/>
            <person name="Stursova M."/>
            <person name="Spatafora J.W."/>
            <person name="Tedersoo L."/>
            <person name="Vaario L.-M."/>
            <person name="Yamada A."/>
            <person name="Yan M."/>
            <person name="Wang P."/>
            <person name="Xu J."/>
            <person name="Bruns T."/>
            <person name="Baldrian P."/>
            <person name="Vilgalys R."/>
            <person name="Henrissat B."/>
            <person name="Grigoriev I.V."/>
            <person name="Hibbett D."/>
            <person name="Nagy L.G."/>
            <person name="Martin F.M."/>
        </authorList>
    </citation>
    <scope>NUCLEOTIDE SEQUENCE</scope>
    <source>
        <strain evidence="1">P2</strain>
    </source>
</reference>
<dbReference type="EMBL" id="MU118090">
    <property type="protein sequence ID" value="KAF9645434.1"/>
    <property type="molecule type" value="Genomic_DNA"/>
</dbReference>
<reference evidence="1" key="2">
    <citation type="journal article" date="2020" name="Nat. Commun.">
        <title>Large-scale genome sequencing of mycorrhizal fungi provides insights into the early evolution of symbiotic traits.</title>
        <authorList>
            <person name="Miyauchi S."/>
            <person name="Kiss E."/>
            <person name="Kuo A."/>
            <person name="Drula E."/>
            <person name="Kohler A."/>
            <person name="Sanchez-Garcia M."/>
            <person name="Morin E."/>
            <person name="Andreopoulos B."/>
            <person name="Barry K.W."/>
            <person name="Bonito G."/>
            <person name="Buee M."/>
            <person name="Carver A."/>
            <person name="Chen C."/>
            <person name="Cichocki N."/>
            <person name="Clum A."/>
            <person name="Culley D."/>
            <person name="Crous P.W."/>
            <person name="Fauchery L."/>
            <person name="Girlanda M."/>
            <person name="Hayes R.D."/>
            <person name="Keri Z."/>
            <person name="LaButti K."/>
            <person name="Lipzen A."/>
            <person name="Lombard V."/>
            <person name="Magnuson J."/>
            <person name="Maillard F."/>
            <person name="Murat C."/>
            <person name="Nolan M."/>
            <person name="Ohm R.A."/>
            <person name="Pangilinan J."/>
            <person name="Pereira M.F."/>
            <person name="Perotto S."/>
            <person name="Peter M."/>
            <person name="Pfister S."/>
            <person name="Riley R."/>
            <person name="Sitrit Y."/>
            <person name="Stielow J.B."/>
            <person name="Szollosi G."/>
            <person name="Zifcakova L."/>
            <person name="Stursova M."/>
            <person name="Spatafora J.W."/>
            <person name="Tedersoo L."/>
            <person name="Vaario L.M."/>
            <person name="Yamada A."/>
            <person name="Yan M."/>
            <person name="Wang P."/>
            <person name="Xu J."/>
            <person name="Bruns T."/>
            <person name="Baldrian P."/>
            <person name="Vilgalys R."/>
            <person name="Dunand C."/>
            <person name="Henrissat B."/>
            <person name="Grigoriev I.V."/>
            <person name="Hibbett D."/>
            <person name="Nagy L.G."/>
            <person name="Martin F.M."/>
        </authorList>
    </citation>
    <scope>NUCLEOTIDE SEQUENCE</scope>
    <source>
        <strain evidence="1">P2</strain>
    </source>
</reference>
<comment type="caution">
    <text evidence="1">The sequence shown here is derived from an EMBL/GenBank/DDBJ whole genome shotgun (WGS) entry which is preliminary data.</text>
</comment>
<dbReference type="Proteomes" id="UP000886501">
    <property type="component" value="Unassembled WGS sequence"/>
</dbReference>
<organism evidence="1 2">
    <name type="scientific">Thelephora ganbajun</name>
    <name type="common">Ganba fungus</name>
    <dbReference type="NCBI Taxonomy" id="370292"/>
    <lineage>
        <taxon>Eukaryota</taxon>
        <taxon>Fungi</taxon>
        <taxon>Dikarya</taxon>
        <taxon>Basidiomycota</taxon>
        <taxon>Agaricomycotina</taxon>
        <taxon>Agaricomycetes</taxon>
        <taxon>Thelephorales</taxon>
        <taxon>Thelephoraceae</taxon>
        <taxon>Thelephora</taxon>
    </lineage>
</organism>
<evidence type="ECO:0000313" key="2">
    <source>
        <dbReference type="Proteomes" id="UP000886501"/>
    </source>
</evidence>
<sequence length="450" mass="48775">MSGALSHNRLPLPTSSSAFDLPAPSSPSSLNPDDGLSPFMLHQRRRPSLLNPKLGHLSLDKRHHSPLSSSFKLRSSRRRKSTSNGEDSESDRDSNKMWISDRSASTSSESSRNATPPQQPESGLTTTTATGPSFGLGSKPVEDMVGARPSTPPRTSNNSGFDGMEIVPRRRLSLPIKFPRVLSLLSESRPEENELKSEAQFQRLLASYTGNPLTPKTPRAPSDRGRYPEEAEDEEEALAQSEDDDDELGEGSVFDYNATTEAVNISRRGTPAQSINGDDPYSWNPGSPVGSSYMDVDPVFSFGSPNVTPTSGPSSWRYTPPSTSSAVRSNKRKHDDRYDPYPAAKRRAVSPSMSTYLRVSPRISIPVAIPISVPNSSSSSPVITQMQSFTHPNFAFSRPVIGSPGMSSPTMRATVGLLASPILRPLPRARREGEEREIENAGEGLGGISL</sequence>
<proteinExistence type="predicted"/>
<name>A0ACB6Z7B4_THEGA</name>
<protein>
    <submittedName>
        <fullName evidence="1">Uncharacterized protein</fullName>
    </submittedName>
</protein>
<accession>A0ACB6Z7B4</accession>